<evidence type="ECO:0000256" key="1">
    <source>
        <dbReference type="SAM" id="Phobius"/>
    </source>
</evidence>
<dbReference type="EMBL" id="JAAVUN010000006">
    <property type="protein sequence ID" value="NKE09231.1"/>
    <property type="molecule type" value="Genomic_DNA"/>
</dbReference>
<evidence type="ECO:0008006" key="4">
    <source>
        <dbReference type="Google" id="ProtNLM"/>
    </source>
</evidence>
<evidence type="ECO:0000313" key="3">
    <source>
        <dbReference type="Proteomes" id="UP000521379"/>
    </source>
</evidence>
<dbReference type="GO" id="GO:0006506">
    <property type="term" value="P:GPI anchor biosynthetic process"/>
    <property type="evidence" value="ECO:0007669"/>
    <property type="project" value="UniProtKB-UniPathway"/>
</dbReference>
<organism evidence="2 3">
    <name type="scientific">Kocuria subflava</name>
    <dbReference type="NCBI Taxonomy" id="1736139"/>
    <lineage>
        <taxon>Bacteria</taxon>
        <taxon>Bacillati</taxon>
        <taxon>Actinomycetota</taxon>
        <taxon>Actinomycetes</taxon>
        <taxon>Micrococcales</taxon>
        <taxon>Micrococcaceae</taxon>
        <taxon>Kocuria</taxon>
    </lineage>
</organism>
<dbReference type="AlphaFoldDB" id="A0A846U3D6"/>
<keyword evidence="3" id="KW-1185">Reference proteome</keyword>
<feature type="transmembrane region" description="Helical" evidence="1">
    <location>
        <begin position="206"/>
        <end position="226"/>
    </location>
</feature>
<reference evidence="2 3" key="1">
    <citation type="submission" date="2020-02" db="EMBL/GenBank/DDBJ databases">
        <authorList>
            <person name="Sun Q."/>
        </authorList>
    </citation>
    <scope>NUCLEOTIDE SEQUENCE [LARGE SCALE GENOMIC DNA]</scope>
    <source>
        <strain evidence="2 3">YIM 13062</strain>
    </source>
</reference>
<proteinExistence type="predicted"/>
<feature type="transmembrane region" description="Helical" evidence="1">
    <location>
        <begin position="176"/>
        <end position="200"/>
    </location>
</feature>
<feature type="transmembrane region" description="Helical" evidence="1">
    <location>
        <begin position="355"/>
        <end position="373"/>
    </location>
</feature>
<dbReference type="Proteomes" id="UP000521379">
    <property type="component" value="Unassembled WGS sequence"/>
</dbReference>
<feature type="transmembrane region" description="Helical" evidence="1">
    <location>
        <begin position="25"/>
        <end position="43"/>
    </location>
</feature>
<gene>
    <name evidence="2" type="ORF">GTW58_04600</name>
</gene>
<comment type="caution">
    <text evidence="2">The sequence shown here is derived from an EMBL/GenBank/DDBJ whole genome shotgun (WGS) entry which is preliminary data.</text>
</comment>
<protein>
    <recommendedName>
        <fullName evidence="4">Integral membrane protein</fullName>
    </recommendedName>
</protein>
<feature type="transmembrane region" description="Helical" evidence="1">
    <location>
        <begin position="329"/>
        <end position="349"/>
    </location>
</feature>
<feature type="transmembrane region" description="Helical" evidence="1">
    <location>
        <begin position="380"/>
        <end position="401"/>
    </location>
</feature>
<keyword evidence="1" id="KW-1133">Transmembrane helix</keyword>
<accession>A0A846U3D6</accession>
<feature type="transmembrane region" description="Helical" evidence="1">
    <location>
        <begin position="117"/>
        <end position="137"/>
    </location>
</feature>
<dbReference type="GO" id="GO:0016020">
    <property type="term" value="C:membrane"/>
    <property type="evidence" value="ECO:0007669"/>
    <property type="project" value="GOC"/>
</dbReference>
<keyword evidence="1" id="KW-0472">Membrane</keyword>
<name>A0A846U3D6_9MICC</name>
<evidence type="ECO:0000313" key="2">
    <source>
        <dbReference type="EMBL" id="NKE09231.1"/>
    </source>
</evidence>
<feature type="transmembrane region" description="Helical" evidence="1">
    <location>
        <begin position="247"/>
        <end position="268"/>
    </location>
</feature>
<sequence>MHLALTQATGRTASAFAVVPWWGQALLIWLVSRLWAAIIFVVVDRQSPDGPWGPTPLGYFNVLSIWDGQWYERVHDGGYPSELPRDATGSVQANAWAFYPVFPLVVRAITAVTGLPWAVAASTVALLAGFAAAVLILKLFREFLAPDPAVWALAVVAFGPVSPVFQAAYAESLHLALLAAALLLAVRGRVLWSVGLILVMCLTRPAGVPFAAALGLTWLIHAVGSLRSHHANGTWKAGAVLGVFNKWFWLAVWACACALVWPAFAWAVTGEATAYTETETAWRGSSLVVFEPWFALGERFMGPYLGWLGVVVLVVGFALLITTRTVRTTLPLIVWMWVACYAVYLLAFLHPQSSTFRMLAPLFVLAAPLVAASPARSYRITLIVVGALFQIVWVGYLWQWSPLPGGGDWPP</sequence>
<dbReference type="UniPathway" id="UPA00196"/>
<feature type="transmembrane region" description="Helical" evidence="1">
    <location>
        <begin position="149"/>
        <end position="169"/>
    </location>
</feature>
<keyword evidence="1" id="KW-0812">Transmembrane</keyword>
<feature type="transmembrane region" description="Helical" evidence="1">
    <location>
        <begin position="304"/>
        <end position="322"/>
    </location>
</feature>